<accession>A0ACC3P2K0</accession>
<dbReference type="Proteomes" id="UP000298652">
    <property type="component" value="Unassembled WGS sequence"/>
</dbReference>
<sequence>MVVSDLTASFLLARLIPATIPSYPDKGSSNKIKGNILGFESTASAPRNETNSIDSIEVSPPPLSYQYQNPYLSLGSTMHTNGMKSTPSGAAVLVLGSVAVLVLGSVTAVVEIPVSVASVPGIRSVPSSAKALVESY</sequence>
<evidence type="ECO:0000313" key="1">
    <source>
        <dbReference type="EMBL" id="KAK6646298.1"/>
    </source>
</evidence>
<organism evidence="1 2">
    <name type="scientific">Setaria viridis</name>
    <name type="common">Green bristlegrass</name>
    <name type="synonym">Setaria italica subsp. viridis</name>
    <dbReference type="NCBI Taxonomy" id="4556"/>
    <lineage>
        <taxon>Eukaryota</taxon>
        <taxon>Viridiplantae</taxon>
        <taxon>Streptophyta</taxon>
        <taxon>Embryophyta</taxon>
        <taxon>Tracheophyta</taxon>
        <taxon>Spermatophyta</taxon>
        <taxon>Magnoliopsida</taxon>
        <taxon>Liliopsida</taxon>
        <taxon>Poales</taxon>
        <taxon>Poaceae</taxon>
        <taxon>PACMAD clade</taxon>
        <taxon>Panicoideae</taxon>
        <taxon>Panicodae</taxon>
        <taxon>Paniceae</taxon>
        <taxon>Cenchrinae</taxon>
        <taxon>Setaria</taxon>
    </lineage>
</organism>
<evidence type="ECO:0000313" key="2">
    <source>
        <dbReference type="Proteomes" id="UP000298652"/>
    </source>
</evidence>
<reference evidence="1 2" key="1">
    <citation type="journal article" date="2020" name="Nat. Biotechnol.">
        <title>A genome resource for green millet Setaria viridis enables discovery of agronomically valuable loci.</title>
        <authorList>
            <person name="Mamidi S."/>
            <person name="Healey A."/>
            <person name="Huang P."/>
            <person name="Grimwood J."/>
            <person name="Jenkins J."/>
            <person name="Barry K."/>
            <person name="Sreedasyam A."/>
            <person name="Shu S."/>
            <person name="Lovell J.T."/>
            <person name="Feldman M."/>
            <person name="Wu J."/>
            <person name="Yu Y."/>
            <person name="Chen C."/>
            <person name="Johnson J."/>
            <person name="Sakakibara H."/>
            <person name="Kiba T."/>
            <person name="Sakurai T."/>
            <person name="Tavares R."/>
            <person name="Nusinow D.A."/>
            <person name="Baxter I."/>
            <person name="Schmutz J."/>
            <person name="Brutnell T.P."/>
            <person name="Kellogg E.A."/>
        </authorList>
    </citation>
    <scope>NUCLEOTIDE SEQUENCE [LARGE SCALE GENOMIC DNA]</scope>
    <source>
        <strain evidence="2">cv. A10</strain>
    </source>
</reference>
<gene>
    <name evidence="1" type="ORF">SEVIR_J004012v4</name>
</gene>
<keyword evidence="2" id="KW-1185">Reference proteome</keyword>
<comment type="caution">
    <text evidence="1">The sequence shown here is derived from an EMBL/GenBank/DDBJ whole genome shotgun (WGS) entry which is preliminary data.</text>
</comment>
<proteinExistence type="predicted"/>
<name>A0ACC3P2K0_SETVI</name>
<protein>
    <submittedName>
        <fullName evidence="1">Uncharacterized protein</fullName>
    </submittedName>
</protein>
<dbReference type="EMBL" id="MU967173">
    <property type="protein sequence ID" value="KAK6646298.1"/>
    <property type="molecule type" value="Genomic_DNA"/>
</dbReference>